<dbReference type="EMBL" id="CP002691">
    <property type="protein sequence ID" value="AEE53144.1"/>
    <property type="molecule type" value="Genomic_DNA"/>
</dbReference>
<feature type="domain" description="YHYH" evidence="2">
    <location>
        <begin position="97"/>
        <end position="329"/>
    </location>
</feature>
<dbReference type="HOGENOM" id="CLU_603776_0_0_10"/>
<evidence type="ECO:0000259" key="2">
    <source>
        <dbReference type="Pfam" id="PF14240"/>
    </source>
</evidence>
<keyword evidence="1" id="KW-0732">Signal</keyword>
<proteinExistence type="predicted"/>
<dbReference type="Pfam" id="PF14240">
    <property type="entry name" value="YHYH"/>
    <property type="match status" value="1"/>
</dbReference>
<reference key="2">
    <citation type="submission" date="2011-04" db="EMBL/GenBank/DDBJ databases">
        <title>Complete sequence of chromosome of Haliscomenobacter hydrossis DSM 1100.</title>
        <authorList>
            <consortium name="US DOE Joint Genome Institute (JGI-PGF)"/>
            <person name="Lucas S."/>
            <person name="Han J."/>
            <person name="Lapidus A."/>
            <person name="Bruce D."/>
            <person name="Goodwin L."/>
            <person name="Pitluck S."/>
            <person name="Peters L."/>
            <person name="Kyrpides N."/>
            <person name="Mavromatis K."/>
            <person name="Ivanova N."/>
            <person name="Ovchinnikova G."/>
            <person name="Pagani I."/>
            <person name="Daligault H."/>
            <person name="Detter J.C."/>
            <person name="Han C."/>
            <person name="Land M."/>
            <person name="Hauser L."/>
            <person name="Markowitz V."/>
            <person name="Cheng J.-F."/>
            <person name="Hugenholtz P."/>
            <person name="Woyke T."/>
            <person name="Wu D."/>
            <person name="Verbarg S."/>
            <person name="Frueling A."/>
            <person name="Brambilla E."/>
            <person name="Klenk H.-P."/>
            <person name="Eisen J.A."/>
        </authorList>
    </citation>
    <scope>NUCLEOTIDE SEQUENCE</scope>
    <source>
        <strain>DSM 1100</strain>
    </source>
</reference>
<evidence type="ECO:0000256" key="1">
    <source>
        <dbReference type="SAM" id="SignalP"/>
    </source>
</evidence>
<keyword evidence="5" id="KW-1185">Reference proteome</keyword>
<dbReference type="STRING" id="760192.Halhy_5319"/>
<dbReference type="AlphaFoldDB" id="F4L7B7"/>
<feature type="chain" id="PRO_5003316558" description="YHYH domain-containing protein" evidence="1">
    <location>
        <begin position="25"/>
        <end position="453"/>
    </location>
</feature>
<dbReference type="RefSeq" id="WP_013767678.1">
    <property type="nucleotide sequence ID" value="NC_015510.1"/>
</dbReference>
<evidence type="ECO:0008006" key="6">
    <source>
        <dbReference type="Google" id="ProtNLM"/>
    </source>
</evidence>
<organism evidence="4 5">
    <name type="scientific">Haliscomenobacter hydrossis (strain ATCC 27775 / DSM 1100 / LMG 10767 / O)</name>
    <dbReference type="NCBI Taxonomy" id="760192"/>
    <lineage>
        <taxon>Bacteria</taxon>
        <taxon>Pseudomonadati</taxon>
        <taxon>Bacteroidota</taxon>
        <taxon>Saprospiria</taxon>
        <taxon>Saprospirales</taxon>
        <taxon>Haliscomenobacteraceae</taxon>
        <taxon>Haliscomenobacter</taxon>
    </lineage>
</organism>
<evidence type="ECO:0000259" key="3">
    <source>
        <dbReference type="Pfam" id="PF18962"/>
    </source>
</evidence>
<dbReference type="NCBIfam" id="TIGR04183">
    <property type="entry name" value="Por_Secre_tail"/>
    <property type="match status" value="1"/>
</dbReference>
<gene>
    <name evidence="4" type="ordered locus">Halhy_5319</name>
</gene>
<dbReference type="OrthoDB" id="665834at2"/>
<feature type="signal peptide" evidence="1">
    <location>
        <begin position="1"/>
        <end position="24"/>
    </location>
</feature>
<dbReference type="eggNOG" id="ENOG502Z888">
    <property type="taxonomic scope" value="Bacteria"/>
</dbReference>
<dbReference type="KEGG" id="hhy:Halhy_5319"/>
<name>F4L7B7_HALH1</name>
<sequence>MKRSICTIFTFILAVFMGFTQTNPAITSWLINTTGITGRHYISGNPTPINDAYPANVQSVKYTATHVYVSCSGIPAYIIGPYQDRNPNQAGNNNNIYKIPLTGVKNTGTPTNTSGGTIGVFINGVSLFDYRDGVSFSFSANAEKGGPSGGVGDNTWTRDAVLAERAGFDCAKGHPAGTNYHHHQNPSAFNLDLNVLSNVCDVYLADGLYKLDSTKHSPLLGFAYDGFPIYGGYGYKNLDGTGGITRIKSSYKLRNITVRTHHANGNDVIDGPAVSATYPLGRYREDYEYIATTAATPDYLDEHNGRFCVAPEYPNGTYCYFTTVDANWNSAYPYVVGPTFYGTRTVTRVNAINEATTSYLPISTGVENALEKIGFNLFPNPSADLIILQAREMLKNTLQVELINQSGQVVAKKAFHQGSTILHFETDTFYNGVYFLTLRDGQAVKSFQVIINR</sequence>
<reference evidence="4 5" key="1">
    <citation type="journal article" date="2011" name="Stand. Genomic Sci.">
        <title>Complete genome sequence of Haliscomenobacter hydrossis type strain (O).</title>
        <authorList>
            <consortium name="US DOE Joint Genome Institute (JGI-PGF)"/>
            <person name="Daligault H."/>
            <person name="Lapidus A."/>
            <person name="Zeytun A."/>
            <person name="Nolan M."/>
            <person name="Lucas S."/>
            <person name="Del Rio T.G."/>
            <person name="Tice H."/>
            <person name="Cheng J.F."/>
            <person name="Tapia R."/>
            <person name="Han C."/>
            <person name="Goodwin L."/>
            <person name="Pitluck S."/>
            <person name="Liolios K."/>
            <person name="Pagani I."/>
            <person name="Ivanova N."/>
            <person name="Huntemann M."/>
            <person name="Mavromatis K."/>
            <person name="Mikhailova N."/>
            <person name="Pati A."/>
            <person name="Chen A."/>
            <person name="Palaniappan K."/>
            <person name="Land M."/>
            <person name="Hauser L."/>
            <person name="Brambilla E.M."/>
            <person name="Rohde M."/>
            <person name="Verbarg S."/>
            <person name="Goker M."/>
            <person name="Bristow J."/>
            <person name="Eisen J.A."/>
            <person name="Markowitz V."/>
            <person name="Hugenholtz P."/>
            <person name="Kyrpides N.C."/>
            <person name="Klenk H.P."/>
            <person name="Woyke T."/>
        </authorList>
    </citation>
    <scope>NUCLEOTIDE SEQUENCE [LARGE SCALE GENOMIC DNA]</scope>
    <source>
        <strain evidence="5">ATCC 27775 / DSM 1100 / LMG 10767 / O</strain>
    </source>
</reference>
<dbReference type="Pfam" id="PF18962">
    <property type="entry name" value="Por_Secre_tail"/>
    <property type="match status" value="1"/>
</dbReference>
<evidence type="ECO:0000313" key="4">
    <source>
        <dbReference type="EMBL" id="AEE53144.1"/>
    </source>
</evidence>
<dbReference type="InterPro" id="IPR026444">
    <property type="entry name" value="Secre_tail"/>
</dbReference>
<accession>F4L7B7</accession>
<dbReference type="Proteomes" id="UP000008461">
    <property type="component" value="Chromosome"/>
</dbReference>
<dbReference type="InterPro" id="IPR025924">
    <property type="entry name" value="YHYH_dom"/>
</dbReference>
<evidence type="ECO:0000313" key="5">
    <source>
        <dbReference type="Proteomes" id="UP000008461"/>
    </source>
</evidence>
<feature type="domain" description="Secretion system C-terminal sorting" evidence="3">
    <location>
        <begin position="377"/>
        <end position="449"/>
    </location>
</feature>
<protein>
    <recommendedName>
        <fullName evidence="6">YHYH domain-containing protein</fullName>
    </recommendedName>
</protein>